<dbReference type="STRING" id="1356854.N007_11065"/>
<accession>T0CY81</accession>
<protein>
    <submittedName>
        <fullName evidence="2">Uncharacterized protein</fullName>
    </submittedName>
</protein>
<dbReference type="EMBL" id="CP080467">
    <property type="protein sequence ID" value="UNO47915.1"/>
    <property type="molecule type" value="Genomic_DNA"/>
</dbReference>
<sequence length="164" mass="16706">MTQAWGAMRRRLKKVVAGVLFVGLLVGSGGTLFTVFAEAMSHLGRANVQTAVQVESADNADNPAVGASGAGAQQASGESSAPAEASNIYQPPVMEYSNTELSQGDSASVGLTSNGDNPNPDEDGVNSALAAAMDSGGVYLGEHLQNAFGSMLKGVLDTLFINTN</sequence>
<evidence type="ECO:0000313" key="3">
    <source>
        <dbReference type="Proteomes" id="UP000829401"/>
    </source>
</evidence>
<reference evidence="3" key="1">
    <citation type="journal article" date="2022" name="G3 (Bethesda)">
        <title>Unveiling the complete genome sequence of Alicyclobacillus acidoterrestris DSM 3922T, a taint-producing strain.</title>
        <authorList>
            <person name="Leonardo I.C."/>
            <person name="Barreto Crespo M.T."/>
            <person name="Gaspar F.B."/>
        </authorList>
    </citation>
    <scope>NUCLEOTIDE SEQUENCE [LARGE SCALE GENOMIC DNA]</scope>
    <source>
        <strain evidence="3">DSM 3922</strain>
    </source>
</reference>
<organism evidence="2 3">
    <name type="scientific">Alicyclobacillus acidoterrestris (strain ATCC 49025 / DSM 3922 / CIP 106132 / NCIMB 13137 / GD3B)</name>
    <dbReference type="NCBI Taxonomy" id="1356854"/>
    <lineage>
        <taxon>Bacteria</taxon>
        <taxon>Bacillati</taxon>
        <taxon>Bacillota</taxon>
        <taxon>Bacilli</taxon>
        <taxon>Bacillales</taxon>
        <taxon>Alicyclobacillaceae</taxon>
        <taxon>Alicyclobacillus</taxon>
    </lineage>
</organism>
<evidence type="ECO:0000256" key="1">
    <source>
        <dbReference type="SAM" id="MobiDB-lite"/>
    </source>
</evidence>
<dbReference type="OrthoDB" id="2376148at2"/>
<dbReference type="RefSeq" id="WP_021297264.1">
    <property type="nucleotide sequence ID" value="NZ_AURB01000149.1"/>
</dbReference>
<evidence type="ECO:0000313" key="2">
    <source>
        <dbReference type="EMBL" id="UNO47915.1"/>
    </source>
</evidence>
<dbReference type="KEGG" id="aaco:K1I37_14645"/>
<dbReference type="Proteomes" id="UP000829401">
    <property type="component" value="Chromosome"/>
</dbReference>
<keyword evidence="3" id="KW-1185">Reference proteome</keyword>
<name>T0CY81_ALIAG</name>
<accession>A0A9E6ZP92</accession>
<feature type="region of interest" description="Disordered" evidence="1">
    <location>
        <begin position="60"/>
        <end position="126"/>
    </location>
</feature>
<proteinExistence type="predicted"/>
<feature type="compositionally biased region" description="Polar residues" evidence="1">
    <location>
        <begin position="96"/>
        <end position="117"/>
    </location>
</feature>
<feature type="compositionally biased region" description="Low complexity" evidence="1">
    <location>
        <begin position="63"/>
        <end position="86"/>
    </location>
</feature>
<dbReference type="AlphaFoldDB" id="T0CY81"/>
<gene>
    <name evidence="2" type="ORF">K1I37_14645</name>
</gene>